<dbReference type="EMBL" id="CAJVPW010047956">
    <property type="protein sequence ID" value="CAG8760391.1"/>
    <property type="molecule type" value="Genomic_DNA"/>
</dbReference>
<feature type="non-terminal residue" evidence="1">
    <location>
        <position position="1"/>
    </location>
</feature>
<dbReference type="Proteomes" id="UP000789366">
    <property type="component" value="Unassembled WGS sequence"/>
</dbReference>
<accession>A0ACA9QNI1</accession>
<organism evidence="1 2">
    <name type="scientific">Cetraspora pellucida</name>
    <dbReference type="NCBI Taxonomy" id="1433469"/>
    <lineage>
        <taxon>Eukaryota</taxon>
        <taxon>Fungi</taxon>
        <taxon>Fungi incertae sedis</taxon>
        <taxon>Mucoromycota</taxon>
        <taxon>Glomeromycotina</taxon>
        <taxon>Glomeromycetes</taxon>
        <taxon>Diversisporales</taxon>
        <taxon>Gigasporaceae</taxon>
        <taxon>Cetraspora</taxon>
    </lineage>
</organism>
<proteinExistence type="predicted"/>
<feature type="non-terminal residue" evidence="1">
    <location>
        <position position="43"/>
    </location>
</feature>
<evidence type="ECO:0000313" key="1">
    <source>
        <dbReference type="EMBL" id="CAG8760391.1"/>
    </source>
</evidence>
<protein>
    <submittedName>
        <fullName evidence="1">14299_t:CDS:1</fullName>
    </submittedName>
</protein>
<comment type="caution">
    <text evidence="1">The sequence shown here is derived from an EMBL/GenBank/DDBJ whole genome shotgun (WGS) entry which is preliminary data.</text>
</comment>
<sequence>MSSTEDIKNVPASPPTTTYKFKVNKTYHNRMHIPRRKTIQNFF</sequence>
<keyword evidence="2" id="KW-1185">Reference proteome</keyword>
<name>A0ACA9QNI1_9GLOM</name>
<gene>
    <name evidence="1" type="ORF">SPELUC_LOCUS15088</name>
</gene>
<evidence type="ECO:0000313" key="2">
    <source>
        <dbReference type="Proteomes" id="UP000789366"/>
    </source>
</evidence>
<reference evidence="1" key="1">
    <citation type="submission" date="2021-06" db="EMBL/GenBank/DDBJ databases">
        <authorList>
            <person name="Kallberg Y."/>
            <person name="Tangrot J."/>
            <person name="Rosling A."/>
        </authorList>
    </citation>
    <scope>NUCLEOTIDE SEQUENCE</scope>
    <source>
        <strain evidence="1">28 12/20/2015</strain>
    </source>
</reference>